<evidence type="ECO:0000313" key="18">
    <source>
        <dbReference type="Proteomes" id="UP000515156"/>
    </source>
</evidence>
<feature type="domain" description="Tyrosine specific protein phosphatases" evidence="17">
    <location>
        <begin position="92"/>
        <end position="157"/>
    </location>
</feature>
<dbReference type="OrthoDB" id="432447at2759"/>
<evidence type="ECO:0000256" key="2">
    <source>
        <dbReference type="ARBA" id="ARBA00004514"/>
    </source>
</evidence>
<dbReference type="GeneID" id="115457600"/>
<comment type="subcellular location">
    <subcellularLocation>
        <location evidence="2">Cytoplasm</location>
        <location evidence="2">Cytosol</location>
    </subcellularLocation>
    <subcellularLocation>
        <location evidence="1">Nucleus</location>
    </subcellularLocation>
</comment>
<comment type="function">
    <text evidence="12">Protein phosphatase that mediates dephosphorylation of proteins phosphorylated on Tyr and Ser/Thr residues. In vitro, it can dephosphorylate p44-ERK1 (MAPK3) but not p54 SAPK-beta (MAPK10) in vitro. Able to enhance activation of JNK and p38 (MAPK14).</text>
</comment>
<organism evidence="18 19">
    <name type="scientific">Microcaecilia unicolor</name>
    <dbReference type="NCBI Taxonomy" id="1415580"/>
    <lineage>
        <taxon>Eukaryota</taxon>
        <taxon>Metazoa</taxon>
        <taxon>Chordata</taxon>
        <taxon>Craniata</taxon>
        <taxon>Vertebrata</taxon>
        <taxon>Euteleostomi</taxon>
        <taxon>Amphibia</taxon>
        <taxon>Gymnophiona</taxon>
        <taxon>Siphonopidae</taxon>
        <taxon>Microcaecilia</taxon>
    </lineage>
</organism>
<gene>
    <name evidence="19" type="primary">DUSP23</name>
</gene>
<dbReference type="CTD" id="54935"/>
<dbReference type="InterPro" id="IPR050561">
    <property type="entry name" value="PTP"/>
</dbReference>
<dbReference type="SMART" id="SM00404">
    <property type="entry name" value="PTPc_motif"/>
    <property type="match status" value="1"/>
</dbReference>
<accession>A0A6P7WPD1</accession>
<dbReference type="Gene3D" id="3.90.190.10">
    <property type="entry name" value="Protein tyrosine phosphatase superfamily"/>
    <property type="match status" value="1"/>
</dbReference>
<evidence type="ECO:0000256" key="6">
    <source>
        <dbReference type="ARBA" id="ARBA00022490"/>
    </source>
</evidence>
<dbReference type="PROSITE" id="PS50056">
    <property type="entry name" value="TYR_PHOSPHATASE_2"/>
    <property type="match status" value="1"/>
</dbReference>
<evidence type="ECO:0000256" key="5">
    <source>
        <dbReference type="ARBA" id="ARBA00013081"/>
    </source>
</evidence>
<dbReference type="KEGG" id="muo:115457600"/>
<evidence type="ECO:0000256" key="11">
    <source>
        <dbReference type="ARBA" id="ARBA00048336"/>
    </source>
</evidence>
<evidence type="ECO:0000256" key="3">
    <source>
        <dbReference type="ARBA" id="ARBA00008601"/>
    </source>
</evidence>
<evidence type="ECO:0000256" key="12">
    <source>
        <dbReference type="ARBA" id="ARBA00053915"/>
    </source>
</evidence>
<evidence type="ECO:0000256" key="8">
    <source>
        <dbReference type="ARBA" id="ARBA00022912"/>
    </source>
</evidence>
<reference evidence="19" key="1">
    <citation type="submission" date="2025-08" db="UniProtKB">
        <authorList>
            <consortium name="RefSeq"/>
        </authorList>
    </citation>
    <scope>IDENTIFICATION</scope>
</reference>
<dbReference type="PROSITE" id="PS50054">
    <property type="entry name" value="TYR_PHOSPHATASE_DUAL"/>
    <property type="match status" value="1"/>
</dbReference>
<dbReference type="Pfam" id="PF22784">
    <property type="entry name" value="PTP-SAK"/>
    <property type="match status" value="1"/>
</dbReference>
<dbReference type="InterPro" id="IPR003595">
    <property type="entry name" value="Tyr_Pase_cat"/>
</dbReference>
<comment type="catalytic activity">
    <reaction evidence="11">
        <text>O-phospho-L-threonyl-[protein] + H2O = L-threonyl-[protein] + phosphate</text>
        <dbReference type="Rhea" id="RHEA:47004"/>
        <dbReference type="Rhea" id="RHEA-COMP:11060"/>
        <dbReference type="Rhea" id="RHEA-COMP:11605"/>
        <dbReference type="ChEBI" id="CHEBI:15377"/>
        <dbReference type="ChEBI" id="CHEBI:30013"/>
        <dbReference type="ChEBI" id="CHEBI:43474"/>
        <dbReference type="ChEBI" id="CHEBI:61977"/>
        <dbReference type="EC" id="3.1.3.16"/>
    </reaction>
</comment>
<dbReference type="SUPFAM" id="SSF52799">
    <property type="entry name" value="(Phosphotyrosine protein) phosphatases II"/>
    <property type="match status" value="1"/>
</dbReference>
<comment type="similarity">
    <text evidence="3">Belongs to the protein-tyrosine phosphatase family. Non-receptor class dual specificity subfamily.</text>
</comment>
<dbReference type="FunFam" id="3.90.190.10:FF:000063">
    <property type="entry name" value="Dual specificity phosphatase 23"/>
    <property type="match status" value="1"/>
</dbReference>
<evidence type="ECO:0000256" key="14">
    <source>
        <dbReference type="ARBA" id="ARBA00081937"/>
    </source>
</evidence>
<dbReference type="InterPro" id="IPR000387">
    <property type="entry name" value="Tyr_Pase_dom"/>
</dbReference>
<dbReference type="InParanoid" id="A0A6P7WPD1"/>
<dbReference type="AlphaFoldDB" id="A0A6P7WPD1"/>
<proteinExistence type="inferred from homology"/>
<dbReference type="InterPro" id="IPR020422">
    <property type="entry name" value="TYR_PHOSPHATASE_DUAL_dom"/>
</dbReference>
<sequence>MNAEEAKQGASAPGERTMPPEPPHNFSWVAPQLAGMAMPRLPAHYQYLHENGIRHLVTLCERKPPYHDTCPGIQLHHIRIGDFCPPTLDQIKRFLQIVEEASTKKEGVGVHCLHGYGRTGTMLACYLVKAQKITGVDAIHEIRRLRQGSIETQEQEKAIIQFHHHIK</sequence>
<dbReference type="GO" id="GO:0005634">
    <property type="term" value="C:nucleus"/>
    <property type="evidence" value="ECO:0007669"/>
    <property type="project" value="UniProtKB-SubCell"/>
</dbReference>
<evidence type="ECO:0000259" key="16">
    <source>
        <dbReference type="PROSITE" id="PS50054"/>
    </source>
</evidence>
<dbReference type="InterPro" id="IPR016130">
    <property type="entry name" value="Tyr_Pase_AS"/>
</dbReference>
<dbReference type="FunCoup" id="A0A6P7WPD1">
    <property type="interactions" value="404"/>
</dbReference>
<dbReference type="PROSITE" id="PS00383">
    <property type="entry name" value="TYR_PHOSPHATASE_1"/>
    <property type="match status" value="1"/>
</dbReference>
<dbReference type="InterPro" id="IPR057023">
    <property type="entry name" value="PTP-SAK"/>
</dbReference>
<feature type="domain" description="Tyrosine-protein phosphatase" evidence="16">
    <location>
        <begin position="25"/>
        <end position="167"/>
    </location>
</feature>
<evidence type="ECO:0000256" key="9">
    <source>
        <dbReference type="ARBA" id="ARBA00023242"/>
    </source>
</evidence>
<dbReference type="RefSeq" id="XP_030042931.1">
    <property type="nucleotide sequence ID" value="XM_030187071.1"/>
</dbReference>
<keyword evidence="7" id="KW-0378">Hydrolase</keyword>
<dbReference type="Proteomes" id="UP000515156">
    <property type="component" value="Chromosome 14"/>
</dbReference>
<name>A0A6P7WPD1_9AMPH</name>
<dbReference type="InterPro" id="IPR029021">
    <property type="entry name" value="Prot-tyrosine_phosphatase-like"/>
</dbReference>
<evidence type="ECO:0000256" key="10">
    <source>
        <dbReference type="ARBA" id="ARBA00047761"/>
    </source>
</evidence>
<dbReference type="GO" id="GO:0004722">
    <property type="term" value="F:protein serine/threonine phosphatase activity"/>
    <property type="evidence" value="ECO:0007669"/>
    <property type="project" value="UniProtKB-EC"/>
</dbReference>
<feature type="region of interest" description="Disordered" evidence="15">
    <location>
        <begin position="1"/>
        <end position="24"/>
    </location>
</feature>
<keyword evidence="9" id="KW-0539">Nucleus</keyword>
<dbReference type="GO" id="GO:0005829">
    <property type="term" value="C:cytosol"/>
    <property type="evidence" value="ECO:0007669"/>
    <property type="project" value="UniProtKB-SubCell"/>
</dbReference>
<keyword evidence="6" id="KW-0963">Cytoplasm</keyword>
<evidence type="ECO:0000259" key="17">
    <source>
        <dbReference type="PROSITE" id="PS50056"/>
    </source>
</evidence>
<dbReference type="PANTHER" id="PTHR23339">
    <property type="entry name" value="TYROSINE SPECIFIC PROTEIN PHOSPHATASE AND DUAL SPECIFICITY PROTEIN PHOSPHATASE"/>
    <property type="match status" value="1"/>
</dbReference>
<keyword evidence="18" id="KW-1185">Reference proteome</keyword>
<dbReference type="GO" id="GO:0004725">
    <property type="term" value="F:protein tyrosine phosphatase activity"/>
    <property type="evidence" value="ECO:0007669"/>
    <property type="project" value="UniProtKB-EC"/>
</dbReference>
<comment type="catalytic activity">
    <reaction evidence="10">
        <text>O-phospho-L-seryl-[protein] + H2O = L-seryl-[protein] + phosphate</text>
        <dbReference type="Rhea" id="RHEA:20629"/>
        <dbReference type="Rhea" id="RHEA-COMP:9863"/>
        <dbReference type="Rhea" id="RHEA-COMP:11604"/>
        <dbReference type="ChEBI" id="CHEBI:15377"/>
        <dbReference type="ChEBI" id="CHEBI:29999"/>
        <dbReference type="ChEBI" id="CHEBI:43474"/>
        <dbReference type="ChEBI" id="CHEBI:83421"/>
        <dbReference type="EC" id="3.1.3.16"/>
    </reaction>
</comment>
<evidence type="ECO:0000313" key="19">
    <source>
        <dbReference type="RefSeq" id="XP_030042931.1"/>
    </source>
</evidence>
<evidence type="ECO:0000256" key="7">
    <source>
        <dbReference type="ARBA" id="ARBA00022801"/>
    </source>
</evidence>
<dbReference type="EC" id="3.1.3.48" evidence="4"/>
<protein>
    <recommendedName>
        <fullName evidence="13">Dual specificity protein phosphatase 23</fullName>
        <ecNumber evidence="5">3.1.3.16</ecNumber>
        <ecNumber evidence="4">3.1.3.48</ecNumber>
    </recommendedName>
    <alternativeName>
        <fullName evidence="14">Low molecular mass dual specificity phosphatase 3</fullName>
    </alternativeName>
</protein>
<dbReference type="CDD" id="cd14504">
    <property type="entry name" value="DUSP23"/>
    <property type="match status" value="1"/>
</dbReference>
<evidence type="ECO:0000256" key="1">
    <source>
        <dbReference type="ARBA" id="ARBA00004123"/>
    </source>
</evidence>
<evidence type="ECO:0000256" key="13">
    <source>
        <dbReference type="ARBA" id="ARBA00068789"/>
    </source>
</evidence>
<evidence type="ECO:0000256" key="15">
    <source>
        <dbReference type="SAM" id="MobiDB-lite"/>
    </source>
</evidence>
<keyword evidence="8" id="KW-0904">Protein phosphatase</keyword>
<dbReference type="EC" id="3.1.3.16" evidence="5"/>
<dbReference type="SMART" id="SM00195">
    <property type="entry name" value="DSPc"/>
    <property type="match status" value="1"/>
</dbReference>
<evidence type="ECO:0000256" key="4">
    <source>
        <dbReference type="ARBA" id="ARBA00013064"/>
    </source>
</evidence>